<dbReference type="AlphaFoldDB" id="A0AAV6WEA2"/>
<protein>
    <recommendedName>
        <fullName evidence="1">Agenet domain-containing protein</fullName>
    </recommendedName>
</protein>
<dbReference type="CDD" id="cd20405">
    <property type="entry name" value="Tudor_Agenet_AtDUF_rpt1_3"/>
    <property type="match status" value="2"/>
</dbReference>
<dbReference type="Proteomes" id="UP000826271">
    <property type="component" value="Unassembled WGS sequence"/>
</dbReference>
<dbReference type="SMART" id="SM00743">
    <property type="entry name" value="Agenet"/>
    <property type="match status" value="4"/>
</dbReference>
<feature type="domain" description="Agenet" evidence="1">
    <location>
        <begin position="179"/>
        <end position="246"/>
    </location>
</feature>
<accession>A0AAV6WEA2</accession>
<name>A0AAV6WEA2_9LAMI</name>
<gene>
    <name evidence="2" type="ORF">BUALT_Bualt15G0110900</name>
</gene>
<dbReference type="PANTHER" id="PTHR31917">
    <property type="entry name" value="AGENET DOMAIN-CONTAINING PROTEIN-RELATED"/>
    <property type="match status" value="1"/>
</dbReference>
<feature type="domain" description="Agenet" evidence="1">
    <location>
        <begin position="249"/>
        <end position="305"/>
    </location>
</feature>
<proteinExistence type="predicted"/>
<feature type="domain" description="Agenet" evidence="1">
    <location>
        <begin position="87"/>
        <end position="143"/>
    </location>
</feature>
<keyword evidence="3" id="KW-1185">Reference proteome</keyword>
<reference evidence="2" key="1">
    <citation type="submission" date="2019-10" db="EMBL/GenBank/DDBJ databases">
        <authorList>
            <person name="Zhang R."/>
            <person name="Pan Y."/>
            <person name="Wang J."/>
            <person name="Ma R."/>
            <person name="Yu S."/>
        </authorList>
    </citation>
    <scope>NUCLEOTIDE SEQUENCE</scope>
    <source>
        <strain evidence="2">LA-IB0</strain>
        <tissue evidence="2">Leaf</tissue>
    </source>
</reference>
<dbReference type="EMBL" id="WHWC01000015">
    <property type="protein sequence ID" value="KAG8369059.1"/>
    <property type="molecule type" value="Genomic_DNA"/>
</dbReference>
<dbReference type="InterPro" id="IPR014002">
    <property type="entry name" value="Agenet_dom_plant"/>
</dbReference>
<dbReference type="PANTHER" id="PTHR31917:SF147">
    <property type="entry name" value="AGENET DOMAIN-CONTAINING PROTEIN"/>
    <property type="match status" value="1"/>
</dbReference>
<dbReference type="InterPro" id="IPR008395">
    <property type="entry name" value="Agenet-like_dom"/>
</dbReference>
<comment type="caution">
    <text evidence="2">The sequence shown here is derived from an EMBL/GenBank/DDBJ whole genome shotgun (WGS) entry which is preliminary data.</text>
</comment>
<evidence type="ECO:0000259" key="1">
    <source>
        <dbReference type="SMART" id="SM00743"/>
    </source>
</evidence>
<evidence type="ECO:0000313" key="3">
    <source>
        <dbReference type="Proteomes" id="UP000826271"/>
    </source>
</evidence>
<dbReference type="CDD" id="cd20406">
    <property type="entry name" value="Tudor_Agenet_AtDUF_rpt2_4"/>
    <property type="match status" value="2"/>
</dbReference>
<feature type="domain" description="Agenet" evidence="1">
    <location>
        <begin position="11"/>
        <end position="85"/>
    </location>
</feature>
<dbReference type="Gene3D" id="2.30.30.140">
    <property type="match status" value="1"/>
</dbReference>
<evidence type="ECO:0000313" key="2">
    <source>
        <dbReference type="EMBL" id="KAG8369059.1"/>
    </source>
</evidence>
<sequence>MAKPSIDIIAAYFKKGADVEISSNDDGFHGSWYAGTVVRPPPDAKRSSAKVVVEYKTLMEDKAGTRRLREEMELLNLRPPPPPENRRRFKSSEDVDAYYNDGWWEGIITDVVGKDKYLVFFRGSREQMEFKGSQLRLHREWVYGKWVPPFEPGDELQQPKDEKLPLSAKVEPIIEIIEHNFSPGELVEVSSDEDGFEGAWFCATVIENLGGKYLVEHQSLMDEDDPKPLREEVDIWHIRPRPPEVGLVDRFDVLEEVDALYNDGWWAGIISKVLKNEKYSVYFRTTDEEMKFMHADLRVHQEWINGKWVIPPKAEEL</sequence>
<dbReference type="Pfam" id="PF05641">
    <property type="entry name" value="Agenet"/>
    <property type="match status" value="4"/>
</dbReference>
<organism evidence="2 3">
    <name type="scientific">Buddleja alternifolia</name>
    <dbReference type="NCBI Taxonomy" id="168488"/>
    <lineage>
        <taxon>Eukaryota</taxon>
        <taxon>Viridiplantae</taxon>
        <taxon>Streptophyta</taxon>
        <taxon>Embryophyta</taxon>
        <taxon>Tracheophyta</taxon>
        <taxon>Spermatophyta</taxon>
        <taxon>Magnoliopsida</taxon>
        <taxon>eudicotyledons</taxon>
        <taxon>Gunneridae</taxon>
        <taxon>Pentapetalae</taxon>
        <taxon>asterids</taxon>
        <taxon>lamiids</taxon>
        <taxon>Lamiales</taxon>
        <taxon>Scrophulariaceae</taxon>
        <taxon>Buddlejeae</taxon>
        <taxon>Buddleja</taxon>
    </lineage>
</organism>